<evidence type="ECO:0000256" key="5">
    <source>
        <dbReference type="SAM" id="Phobius"/>
    </source>
</evidence>
<evidence type="ECO:0000256" key="1">
    <source>
        <dbReference type="ARBA" id="ARBA00004141"/>
    </source>
</evidence>
<evidence type="ECO:0000256" key="4">
    <source>
        <dbReference type="ARBA" id="ARBA00023136"/>
    </source>
</evidence>
<feature type="transmembrane region" description="Helical" evidence="5">
    <location>
        <begin position="180"/>
        <end position="199"/>
    </location>
</feature>
<feature type="transmembrane region" description="Helical" evidence="5">
    <location>
        <begin position="57"/>
        <end position="84"/>
    </location>
</feature>
<keyword evidence="2 5" id="KW-0812">Transmembrane</keyword>
<gene>
    <name evidence="6" type="ORF">H0486_12465</name>
</gene>
<feature type="transmembrane region" description="Helical" evidence="5">
    <location>
        <begin position="20"/>
        <end position="37"/>
    </location>
</feature>
<dbReference type="Gene3D" id="1.20.1540.10">
    <property type="entry name" value="Rhomboid-like"/>
    <property type="match status" value="1"/>
</dbReference>
<dbReference type="InterPro" id="IPR035952">
    <property type="entry name" value="Rhomboid-like_sf"/>
</dbReference>
<evidence type="ECO:0008006" key="8">
    <source>
        <dbReference type="Google" id="ProtNLM"/>
    </source>
</evidence>
<feature type="transmembrane region" description="Helical" evidence="5">
    <location>
        <begin position="96"/>
        <end position="117"/>
    </location>
</feature>
<sequence>MNILNKMERKFGKYAIHNLMKYIVALYGIGVVIGSVLPYEFLALNFNLIRQGQVWRLITYLIPITTLRGILFTLISVYVYYIFGTALEYYWGAFRFNLYIFSGVLFNLLSSLILYLITGFTLSPSLDVVCSTLFLAYAVINPNEKILLYFIIPIKVKYLAWFRIAFYIYDIMNYIIYRQYLLIIPVVVSIGNFLIFFFATRNYRRISPSEIKRKAVFRQQMNSGRKQGNVTQFRGRNTITRHKCAICGRTELDDEQLEFRFCSKCDGNYEYCMDHLFTHEHVKR</sequence>
<organism evidence="6 7">
    <name type="scientific">Variimorphobacter saccharofermentans</name>
    <dbReference type="NCBI Taxonomy" id="2755051"/>
    <lineage>
        <taxon>Bacteria</taxon>
        <taxon>Bacillati</taxon>
        <taxon>Bacillota</taxon>
        <taxon>Clostridia</taxon>
        <taxon>Lachnospirales</taxon>
        <taxon>Lachnospiraceae</taxon>
        <taxon>Variimorphobacter</taxon>
    </lineage>
</organism>
<keyword evidence="7" id="KW-1185">Reference proteome</keyword>
<dbReference type="EMBL" id="JACEGA010000001">
    <property type="protein sequence ID" value="MBB2183688.1"/>
    <property type="molecule type" value="Genomic_DNA"/>
</dbReference>
<reference evidence="6 7" key="1">
    <citation type="submission" date="2020-07" db="EMBL/GenBank/DDBJ databases">
        <title>Characterization and genome sequencing of isolate MD1, a novel member within the family Lachnospiraceae.</title>
        <authorList>
            <person name="Rettenmaier R."/>
            <person name="Di Bello L."/>
            <person name="Zinser C."/>
            <person name="Scheitz K."/>
            <person name="Liebl W."/>
            <person name="Zverlov V."/>
        </authorList>
    </citation>
    <scope>NUCLEOTIDE SEQUENCE [LARGE SCALE GENOMIC DNA]</scope>
    <source>
        <strain evidence="6 7">MD1</strain>
    </source>
</reference>
<keyword evidence="4 5" id="KW-0472">Membrane</keyword>
<dbReference type="Proteomes" id="UP000574276">
    <property type="component" value="Unassembled WGS sequence"/>
</dbReference>
<evidence type="ECO:0000313" key="6">
    <source>
        <dbReference type="EMBL" id="MBB2183688.1"/>
    </source>
</evidence>
<name>A0A839K2T1_9FIRM</name>
<feature type="transmembrane region" description="Helical" evidence="5">
    <location>
        <begin position="147"/>
        <end position="168"/>
    </location>
</feature>
<proteinExistence type="predicted"/>
<evidence type="ECO:0000256" key="3">
    <source>
        <dbReference type="ARBA" id="ARBA00022989"/>
    </source>
</evidence>
<feature type="transmembrane region" description="Helical" evidence="5">
    <location>
        <begin position="123"/>
        <end position="140"/>
    </location>
</feature>
<protein>
    <recommendedName>
        <fullName evidence="8">Rhomboid family intramembrane serine protease</fullName>
    </recommendedName>
</protein>
<evidence type="ECO:0000256" key="2">
    <source>
        <dbReference type="ARBA" id="ARBA00022692"/>
    </source>
</evidence>
<dbReference type="GO" id="GO:0016020">
    <property type="term" value="C:membrane"/>
    <property type="evidence" value="ECO:0007669"/>
    <property type="project" value="UniProtKB-SubCell"/>
</dbReference>
<comment type="subcellular location">
    <subcellularLocation>
        <location evidence="1">Membrane</location>
        <topology evidence="1">Multi-pass membrane protein</topology>
    </subcellularLocation>
</comment>
<dbReference type="AlphaFoldDB" id="A0A839K2T1"/>
<dbReference type="RefSeq" id="WP_228353318.1">
    <property type="nucleotide sequence ID" value="NZ_JACEGA010000001.1"/>
</dbReference>
<accession>A0A839K2T1</accession>
<comment type="caution">
    <text evidence="6">The sequence shown here is derived from an EMBL/GenBank/DDBJ whole genome shotgun (WGS) entry which is preliminary data.</text>
</comment>
<dbReference type="SUPFAM" id="SSF144091">
    <property type="entry name" value="Rhomboid-like"/>
    <property type="match status" value="1"/>
</dbReference>
<evidence type="ECO:0000313" key="7">
    <source>
        <dbReference type="Proteomes" id="UP000574276"/>
    </source>
</evidence>
<keyword evidence="3 5" id="KW-1133">Transmembrane helix</keyword>